<dbReference type="AlphaFoldDB" id="A0A3G3K134"/>
<feature type="transmembrane region" description="Helical" evidence="1">
    <location>
        <begin position="235"/>
        <end position="257"/>
    </location>
</feature>
<keyword evidence="4" id="KW-1185">Reference proteome</keyword>
<dbReference type="SUPFAM" id="SSF53448">
    <property type="entry name" value="Nucleotide-diphospho-sugar transferases"/>
    <property type="match status" value="1"/>
</dbReference>
<keyword evidence="1" id="KW-0812">Transmembrane</keyword>
<dbReference type="Pfam" id="PF00535">
    <property type="entry name" value="Glycos_transf_2"/>
    <property type="match status" value="1"/>
</dbReference>
<evidence type="ECO:0000313" key="4">
    <source>
        <dbReference type="Proteomes" id="UP000269097"/>
    </source>
</evidence>
<keyword evidence="3" id="KW-0808">Transferase</keyword>
<dbReference type="EMBL" id="CP033433">
    <property type="protein sequence ID" value="AYQ74163.1"/>
    <property type="molecule type" value="Genomic_DNA"/>
</dbReference>
<dbReference type="KEGG" id="coh:EAV92_17290"/>
<dbReference type="RefSeq" id="WP_123042245.1">
    <property type="nucleotide sequence ID" value="NZ_CP033433.1"/>
</dbReference>
<feature type="domain" description="Glycosyltransferase 2-like" evidence="2">
    <location>
        <begin position="9"/>
        <end position="164"/>
    </location>
</feature>
<sequence>MKFPNSIISVATILHNDEAILESYLMETGQVLQQCCEKYEIVLIDNGSTDRTGALIQTLQKQMVNIRLLTLSRHYDEEHARIAALDHCIGDIVVLMDVNFDPPSVIPAMLKQMNGGYDIVIGERTNRNDERFVDRAAAKAFYRISQWLTGFRIDPNQTDFVALSRKTVNSLVQIRDRSRYLKYLKLEVGYKRTTVKYDRIQRNREKKRRGILESFGFAVEMIFTNSDKLLRTVSLLALFVSMINLVYVIYVLLVALFKRNVAEGWTTTSLVNASMFGLLFIILSIIGVYISSILKETKKGPLYYVTDESNSSMIYQNVEKKNIV</sequence>
<protein>
    <submittedName>
        <fullName evidence="3">Glycosyltransferase</fullName>
    </submittedName>
</protein>
<organism evidence="3 4">
    <name type="scientific">Cohnella candidum</name>
    <dbReference type="NCBI Taxonomy" id="2674991"/>
    <lineage>
        <taxon>Bacteria</taxon>
        <taxon>Bacillati</taxon>
        <taxon>Bacillota</taxon>
        <taxon>Bacilli</taxon>
        <taxon>Bacillales</taxon>
        <taxon>Paenibacillaceae</taxon>
        <taxon>Cohnella</taxon>
    </lineage>
</organism>
<feature type="transmembrane region" description="Helical" evidence="1">
    <location>
        <begin position="269"/>
        <end position="290"/>
    </location>
</feature>
<gene>
    <name evidence="3" type="ORF">EAV92_17290</name>
</gene>
<dbReference type="InterPro" id="IPR029044">
    <property type="entry name" value="Nucleotide-diphossugar_trans"/>
</dbReference>
<dbReference type="GO" id="GO:0005886">
    <property type="term" value="C:plasma membrane"/>
    <property type="evidence" value="ECO:0007669"/>
    <property type="project" value="TreeGrafter"/>
</dbReference>
<proteinExistence type="predicted"/>
<reference evidence="3 4" key="1">
    <citation type="submission" date="2018-10" db="EMBL/GenBank/DDBJ databases">
        <title>Genome Sequence of Cohnella sp.</title>
        <authorList>
            <person name="Srinivasan S."/>
            <person name="Kim M.K."/>
        </authorList>
    </citation>
    <scope>NUCLEOTIDE SEQUENCE [LARGE SCALE GENOMIC DNA]</scope>
    <source>
        <strain evidence="3 4">18JY8-7</strain>
    </source>
</reference>
<dbReference type="InterPro" id="IPR001173">
    <property type="entry name" value="Glyco_trans_2-like"/>
</dbReference>
<dbReference type="PANTHER" id="PTHR48090">
    <property type="entry name" value="UNDECAPRENYL-PHOSPHATE 4-DEOXY-4-FORMAMIDO-L-ARABINOSE TRANSFERASE-RELATED"/>
    <property type="match status" value="1"/>
</dbReference>
<evidence type="ECO:0000259" key="2">
    <source>
        <dbReference type="Pfam" id="PF00535"/>
    </source>
</evidence>
<accession>A0A3G3K134</accession>
<keyword evidence="1" id="KW-0472">Membrane</keyword>
<evidence type="ECO:0000313" key="3">
    <source>
        <dbReference type="EMBL" id="AYQ74163.1"/>
    </source>
</evidence>
<dbReference type="Gene3D" id="3.90.550.10">
    <property type="entry name" value="Spore Coat Polysaccharide Biosynthesis Protein SpsA, Chain A"/>
    <property type="match status" value="1"/>
</dbReference>
<dbReference type="CDD" id="cd04187">
    <property type="entry name" value="DPM1_like_bac"/>
    <property type="match status" value="1"/>
</dbReference>
<evidence type="ECO:0000256" key="1">
    <source>
        <dbReference type="SAM" id="Phobius"/>
    </source>
</evidence>
<keyword evidence="1" id="KW-1133">Transmembrane helix</keyword>
<dbReference type="Proteomes" id="UP000269097">
    <property type="component" value="Chromosome"/>
</dbReference>
<dbReference type="InterPro" id="IPR050256">
    <property type="entry name" value="Glycosyltransferase_2"/>
</dbReference>
<dbReference type="PANTHER" id="PTHR48090:SF8">
    <property type="entry name" value="GLYCOSYLTRANSFERASE CSBB-RELATED"/>
    <property type="match status" value="1"/>
</dbReference>
<dbReference type="GO" id="GO:0016740">
    <property type="term" value="F:transferase activity"/>
    <property type="evidence" value="ECO:0007669"/>
    <property type="project" value="UniProtKB-KW"/>
</dbReference>
<name>A0A3G3K134_9BACL</name>